<keyword evidence="1" id="KW-0732">Signal</keyword>
<protein>
    <recommendedName>
        <fullName evidence="4">SH3 domain-containing protein</fullName>
    </recommendedName>
</protein>
<feature type="chain" id="PRO_5046370965" description="SH3 domain-containing protein" evidence="1">
    <location>
        <begin position="28"/>
        <end position="119"/>
    </location>
</feature>
<feature type="signal peptide" evidence="1">
    <location>
        <begin position="1"/>
        <end position="27"/>
    </location>
</feature>
<name>A0ABZ2QRB0_9ACTN</name>
<dbReference type="Gene3D" id="2.30.30.40">
    <property type="entry name" value="SH3 Domains"/>
    <property type="match status" value="1"/>
</dbReference>
<proteinExistence type="predicted"/>
<sequence length="119" mass="12018">MRMKTSAGTIAATALLGTALAGGVATAATPGTAHPAAAATTATAACVNAEAQENVKIRKERKLNSTAVGLFTKGATTCIRGEATGQSYNLCGRSGTDWMKITFRGNTGWIPGACGSRQV</sequence>
<keyword evidence="3" id="KW-1185">Reference proteome</keyword>
<evidence type="ECO:0000256" key="1">
    <source>
        <dbReference type="SAM" id="SignalP"/>
    </source>
</evidence>
<dbReference type="Proteomes" id="UP001626628">
    <property type="component" value="Chromosome"/>
</dbReference>
<accession>A0ABZ2QRB0</accession>
<gene>
    <name evidence="2" type="ORF">WAB15_09025</name>
</gene>
<organism evidence="2 3">
    <name type="scientific">Streptomyces sirii</name>
    <dbReference type="NCBI Taxonomy" id="3127701"/>
    <lineage>
        <taxon>Bacteria</taxon>
        <taxon>Bacillati</taxon>
        <taxon>Actinomycetota</taxon>
        <taxon>Actinomycetes</taxon>
        <taxon>Kitasatosporales</taxon>
        <taxon>Streptomycetaceae</taxon>
        <taxon>Streptomyces</taxon>
    </lineage>
</organism>
<dbReference type="RefSeq" id="WP_407285906.1">
    <property type="nucleotide sequence ID" value="NZ_CP147982.1"/>
</dbReference>
<evidence type="ECO:0000313" key="2">
    <source>
        <dbReference type="EMBL" id="WXK76112.1"/>
    </source>
</evidence>
<dbReference type="EMBL" id="CP147982">
    <property type="protein sequence ID" value="WXK76112.1"/>
    <property type="molecule type" value="Genomic_DNA"/>
</dbReference>
<evidence type="ECO:0008006" key="4">
    <source>
        <dbReference type="Google" id="ProtNLM"/>
    </source>
</evidence>
<reference evidence="2 3" key="1">
    <citation type="submission" date="2024-03" db="EMBL/GenBank/DDBJ databases">
        <title>The complete genome of Streptomyces sirii sp.nov.</title>
        <authorList>
            <person name="Zakalyukina Y.V."/>
            <person name="Belik A.R."/>
            <person name="Biryukov M.V."/>
            <person name="Baturina O.A."/>
            <person name="Kabilov M.R."/>
        </authorList>
    </citation>
    <scope>NUCLEOTIDE SEQUENCE [LARGE SCALE GENOMIC DNA]</scope>
    <source>
        <strain evidence="2 3">BP-8</strain>
    </source>
</reference>
<evidence type="ECO:0000313" key="3">
    <source>
        <dbReference type="Proteomes" id="UP001626628"/>
    </source>
</evidence>